<keyword evidence="1" id="KW-0812">Transmembrane</keyword>
<comment type="caution">
    <text evidence="2">The sequence shown here is derived from an EMBL/GenBank/DDBJ whole genome shotgun (WGS) entry which is preliminary data.</text>
</comment>
<reference evidence="2 3" key="1">
    <citation type="submission" date="2019-04" db="EMBL/GenBank/DDBJ databases">
        <title>Taxonomy of novel Haliea sp. from mangrove soil of West Coast of India.</title>
        <authorList>
            <person name="Verma A."/>
            <person name="Kumar P."/>
            <person name="Krishnamurthi S."/>
        </authorList>
    </citation>
    <scope>NUCLEOTIDE SEQUENCE [LARGE SCALE GENOMIC DNA]</scope>
    <source>
        <strain evidence="2 3">SAOS-164</strain>
    </source>
</reference>
<evidence type="ECO:0008006" key="4">
    <source>
        <dbReference type="Google" id="ProtNLM"/>
    </source>
</evidence>
<sequence length="575" mass="63507">MHRGEQQSFSAWHLLAAAVLFLLALLPRWYSAQTLGWDWDSPGSFTLVNFDEAGSCRAALEGFNYSPFLGFQTIAIASALGHPPPVDVRGDERRVKAYCHSPEHLLVARSYSALLGALTVVAVVVLAAQLLPGSPGAALFAGALVAVSGFHISQSQSGTVDAASTFFIYAFIAALAWSLRSGRSLGLWLSVPLLVAAVWTKFWVFALFAYAAWLPAGAWRYLSAGWSAWRVALLPIALATWLAALTNADFPQQLLVLPLACYALVIPWTGVRRPLLLLWLLAPLALWALTQVDLIYKYTAGVQATNFGTGYADIGANKWLRNLVNVPAVLLLGLGIPACMLLPVGVLRLWRAARAGDARWRPWLALLPLAAFAVFMAFLAPVTYYRHYLPLIPAAALLIAAGAWAWPWRYRPLLLGAVLAWSAALAWDMVGDYHDDPRRELRPWFAAHPGVGVFYTFYVNPPPGAQVALLRPEYARGDASALRQADYVIMSENWYDTAFANELNGPLVGNLDRLVKTRPEYTLFYRQVLAGESPWLRPEASFDLSHFMPEMLLHRALYGNFQLFVGDLKVFRVRK</sequence>
<name>A0A4Z0LWQ5_9GAMM</name>
<proteinExistence type="predicted"/>
<keyword evidence="1" id="KW-1133">Transmembrane helix</keyword>
<dbReference type="AlphaFoldDB" id="A0A4Z0LWQ5"/>
<accession>A0A4Z0LWQ5</accession>
<keyword evidence="3" id="KW-1185">Reference proteome</keyword>
<dbReference type="RefSeq" id="WP_135445765.1">
    <property type="nucleotide sequence ID" value="NZ_SRLE01000012.1"/>
</dbReference>
<feature type="transmembrane region" description="Helical" evidence="1">
    <location>
        <begin position="226"/>
        <end position="244"/>
    </location>
</feature>
<feature type="transmembrane region" description="Helical" evidence="1">
    <location>
        <begin position="137"/>
        <end position="153"/>
    </location>
</feature>
<feature type="transmembrane region" description="Helical" evidence="1">
    <location>
        <begin position="388"/>
        <end position="406"/>
    </location>
</feature>
<feature type="transmembrane region" description="Helical" evidence="1">
    <location>
        <begin position="413"/>
        <end position="430"/>
    </location>
</feature>
<feature type="transmembrane region" description="Helical" evidence="1">
    <location>
        <begin position="362"/>
        <end position="382"/>
    </location>
</feature>
<feature type="transmembrane region" description="Helical" evidence="1">
    <location>
        <begin position="160"/>
        <end position="179"/>
    </location>
</feature>
<dbReference type="OrthoDB" id="5730057at2"/>
<keyword evidence="1" id="KW-0472">Membrane</keyword>
<dbReference type="Proteomes" id="UP000298050">
    <property type="component" value="Unassembled WGS sequence"/>
</dbReference>
<protein>
    <recommendedName>
        <fullName evidence="4">Glycosyltransferase RgtA/B/C/D-like domain-containing protein</fullName>
    </recommendedName>
</protein>
<gene>
    <name evidence="2" type="ORF">E4634_16510</name>
</gene>
<dbReference type="EMBL" id="SRLE01000012">
    <property type="protein sequence ID" value="TGD71721.1"/>
    <property type="molecule type" value="Genomic_DNA"/>
</dbReference>
<evidence type="ECO:0000256" key="1">
    <source>
        <dbReference type="SAM" id="Phobius"/>
    </source>
</evidence>
<organism evidence="2 3">
    <name type="scientific">Mangrovimicrobium sediminis</name>
    <dbReference type="NCBI Taxonomy" id="2562682"/>
    <lineage>
        <taxon>Bacteria</taxon>
        <taxon>Pseudomonadati</taxon>
        <taxon>Pseudomonadota</taxon>
        <taxon>Gammaproteobacteria</taxon>
        <taxon>Cellvibrionales</taxon>
        <taxon>Halieaceae</taxon>
        <taxon>Mangrovimicrobium</taxon>
    </lineage>
</organism>
<feature type="transmembrane region" description="Helical" evidence="1">
    <location>
        <begin position="328"/>
        <end position="350"/>
    </location>
</feature>
<evidence type="ECO:0000313" key="3">
    <source>
        <dbReference type="Proteomes" id="UP000298050"/>
    </source>
</evidence>
<feature type="transmembrane region" description="Helical" evidence="1">
    <location>
        <begin position="250"/>
        <end position="268"/>
    </location>
</feature>
<evidence type="ECO:0000313" key="2">
    <source>
        <dbReference type="EMBL" id="TGD71721.1"/>
    </source>
</evidence>
<feature type="transmembrane region" description="Helical" evidence="1">
    <location>
        <begin position="185"/>
        <end position="214"/>
    </location>
</feature>
<feature type="transmembrane region" description="Helical" evidence="1">
    <location>
        <begin position="12"/>
        <end position="30"/>
    </location>
</feature>
<feature type="transmembrane region" description="Helical" evidence="1">
    <location>
        <begin position="111"/>
        <end position="131"/>
    </location>
</feature>